<evidence type="ECO:0000256" key="1">
    <source>
        <dbReference type="SAM" id="Coils"/>
    </source>
</evidence>
<evidence type="ECO:0000313" key="4">
    <source>
        <dbReference type="Proteomes" id="UP000182945"/>
    </source>
</evidence>
<dbReference type="AlphaFoldDB" id="A0AAC9NJL9"/>
<feature type="coiled-coil region" evidence="1">
    <location>
        <begin position="87"/>
        <end position="114"/>
    </location>
</feature>
<dbReference type="Proteomes" id="UP000182945">
    <property type="component" value="Chromosome"/>
</dbReference>
<reference evidence="3 4" key="1">
    <citation type="submission" date="2016-11" db="EMBL/GenBank/DDBJ databases">
        <title>Complete genome sequencing of Virgibacillus halodenitrificans PDB-F2.</title>
        <authorList>
            <person name="Sun Z."/>
            <person name="Zhou Y."/>
            <person name="Li H."/>
        </authorList>
    </citation>
    <scope>NUCLEOTIDE SEQUENCE [LARGE SCALE GENOMIC DNA]</scope>
    <source>
        <strain evidence="3 4">PDB-F2</strain>
    </source>
</reference>
<dbReference type="EMBL" id="CP017962">
    <property type="protein sequence ID" value="APC47572.1"/>
    <property type="molecule type" value="Genomic_DNA"/>
</dbReference>
<evidence type="ECO:0000313" key="3">
    <source>
        <dbReference type="EMBL" id="APC47572.1"/>
    </source>
</evidence>
<gene>
    <name evidence="3" type="ORF">BME96_05045</name>
</gene>
<dbReference type="GeneID" id="71513751"/>
<keyword evidence="2" id="KW-1133">Transmembrane helix</keyword>
<keyword evidence="2" id="KW-0812">Transmembrane</keyword>
<keyword evidence="2" id="KW-0472">Membrane</keyword>
<evidence type="ECO:0000256" key="2">
    <source>
        <dbReference type="SAM" id="Phobius"/>
    </source>
</evidence>
<proteinExistence type="predicted"/>
<keyword evidence="1" id="KW-0175">Coiled coil</keyword>
<protein>
    <recommendedName>
        <fullName evidence="5">Antigen I/II N-terminal domain-containing protein</fullName>
    </recommendedName>
</protein>
<dbReference type="KEGG" id="vhl:BME96_05045"/>
<evidence type="ECO:0008006" key="5">
    <source>
        <dbReference type="Google" id="ProtNLM"/>
    </source>
</evidence>
<accession>A0AAC9NJL9</accession>
<organism evidence="3 4">
    <name type="scientific">Virgibacillus halodenitrificans</name>
    <name type="common">Bacillus halodenitrificans</name>
    <dbReference type="NCBI Taxonomy" id="1482"/>
    <lineage>
        <taxon>Bacteria</taxon>
        <taxon>Bacillati</taxon>
        <taxon>Bacillota</taxon>
        <taxon>Bacilli</taxon>
        <taxon>Bacillales</taxon>
        <taxon>Bacillaceae</taxon>
        <taxon>Virgibacillus</taxon>
    </lineage>
</organism>
<name>A0AAC9NJL9_VIRHA</name>
<dbReference type="RefSeq" id="WP_019376564.1">
    <property type="nucleotide sequence ID" value="NZ_CP017962.1"/>
</dbReference>
<sequence length="199" mass="22976">MKFLKILLILAIIIIVFFLFTGNNNEQKEEQKSMDQEKKEAEVQVTLPAFFFEEERLLDDAFMEAEKNNVEDVTQNQDGSVTFAMTTEQHKNLLKDLEKDLKEKIDKIKQSESTPSIKDIYHNERFSEFTMIVDEEKYKEGFDGFATLSLGTAGMYYQMFSGEDINDSEVTIKLENEGTGEVFDKMIYPDALNGSEIKK</sequence>
<feature type="transmembrane region" description="Helical" evidence="2">
    <location>
        <begin position="6"/>
        <end position="24"/>
    </location>
</feature>